<organism evidence="2 3">
    <name type="scientific">Chitinophaga barathri</name>
    <dbReference type="NCBI Taxonomy" id="1647451"/>
    <lineage>
        <taxon>Bacteria</taxon>
        <taxon>Pseudomonadati</taxon>
        <taxon>Bacteroidota</taxon>
        <taxon>Chitinophagia</taxon>
        <taxon>Chitinophagales</taxon>
        <taxon>Chitinophagaceae</taxon>
        <taxon>Chitinophaga</taxon>
    </lineage>
</organism>
<proteinExistence type="predicted"/>
<keyword evidence="1" id="KW-0732">Signal</keyword>
<gene>
    <name evidence="2" type="ORF">EG028_21240</name>
</gene>
<evidence type="ECO:0000313" key="2">
    <source>
        <dbReference type="EMBL" id="RPD39139.1"/>
    </source>
</evidence>
<dbReference type="InterPro" id="IPR025737">
    <property type="entry name" value="FApF"/>
</dbReference>
<comment type="caution">
    <text evidence="2">The sequence shown here is derived from an EMBL/GenBank/DDBJ whole genome shotgun (WGS) entry which is preliminary data.</text>
</comment>
<reference evidence="3" key="1">
    <citation type="submission" date="2018-11" db="EMBL/GenBank/DDBJ databases">
        <title>Chitinophaga lutea sp.nov., isolate from arsenic contaminated soil.</title>
        <authorList>
            <person name="Zong Y."/>
        </authorList>
    </citation>
    <scope>NUCLEOTIDE SEQUENCE [LARGE SCALE GENOMIC DNA]</scope>
    <source>
        <strain evidence="3">YLT18</strain>
    </source>
</reference>
<keyword evidence="3" id="KW-1185">Reference proteome</keyword>
<dbReference type="OrthoDB" id="191143at2"/>
<sequence>MKNLLTFTGGILLLFSCSGVSGQAVPTEPRAYLNVPKGTQSLGAYYTYADANFPSLQNSHYLNESGIHNNIVFTRFASFFSVGGKTAGVNVMLPYTFVDGNIPNLGLKGSNAGFGDISVTIGSNIIGAPSLTLPEFVKYKQKTILSWSLQFTGPTGKYDTTAVLNIGTNHWIFKPELGLSQAFGKGFIWDFYPSVMFTTPNRMIKNGHKETTKPIMGLDTHISYSFTPAIWASADFFSQFGGETAVDGTDQDDRQATIKVGATVKGMLKRRHLFGLAFMKTVHEDQGADVLAVTFSYMYTLRL</sequence>
<feature type="chain" id="PRO_5018017776" evidence="1">
    <location>
        <begin position="24"/>
        <end position="303"/>
    </location>
</feature>
<accession>A0A3N4MHM5</accession>
<protein>
    <submittedName>
        <fullName evidence="2">Transporter</fullName>
    </submittedName>
</protein>
<dbReference type="EMBL" id="RMBX01000012">
    <property type="protein sequence ID" value="RPD39139.1"/>
    <property type="molecule type" value="Genomic_DNA"/>
</dbReference>
<dbReference type="Proteomes" id="UP000279089">
    <property type="component" value="Unassembled WGS sequence"/>
</dbReference>
<dbReference type="AlphaFoldDB" id="A0A3N4MHM5"/>
<dbReference type="Pfam" id="PF13557">
    <property type="entry name" value="Phenol_MetA_deg"/>
    <property type="match status" value="1"/>
</dbReference>
<evidence type="ECO:0000313" key="3">
    <source>
        <dbReference type="Proteomes" id="UP000279089"/>
    </source>
</evidence>
<dbReference type="RefSeq" id="WP_120518290.1">
    <property type="nucleotide sequence ID" value="NZ_QXZY01000012.1"/>
</dbReference>
<dbReference type="PROSITE" id="PS51257">
    <property type="entry name" value="PROKAR_LIPOPROTEIN"/>
    <property type="match status" value="1"/>
</dbReference>
<feature type="signal peptide" evidence="1">
    <location>
        <begin position="1"/>
        <end position="23"/>
    </location>
</feature>
<name>A0A3N4MHM5_9BACT</name>
<evidence type="ECO:0000256" key="1">
    <source>
        <dbReference type="SAM" id="SignalP"/>
    </source>
</evidence>